<sequence length="218" mass="23748">MATKSEPQNPDSGGSSGASPVSAVALKLPPYWPNDPVIWFAQVEAQFLTRGIKSELTKYSYVIASLQPSIAQEVRDLLVNPPADNPYSKLKEELIKRTSESERKRLQKLLTTEELGDKKPSQLLRTMEQLLGNNTLEPAILKHSGLCCRSSTSTCCYSQAICCIGDTVASSSSRKAHGPDGVVGAPEPVSTRSVEEPQSRPKPAQTRSQFFRVGGQPY</sequence>
<organism evidence="3 4">
    <name type="scientific">Patiria miniata</name>
    <name type="common">Bat star</name>
    <name type="synonym">Asterina miniata</name>
    <dbReference type="NCBI Taxonomy" id="46514"/>
    <lineage>
        <taxon>Eukaryota</taxon>
        <taxon>Metazoa</taxon>
        <taxon>Echinodermata</taxon>
        <taxon>Eleutherozoa</taxon>
        <taxon>Asterozoa</taxon>
        <taxon>Asteroidea</taxon>
        <taxon>Valvatacea</taxon>
        <taxon>Valvatida</taxon>
        <taxon>Asterinidae</taxon>
        <taxon>Patiria</taxon>
    </lineage>
</organism>
<feature type="region of interest" description="Disordered" evidence="1">
    <location>
        <begin position="1"/>
        <end position="20"/>
    </location>
</feature>
<evidence type="ECO:0000259" key="2">
    <source>
        <dbReference type="Pfam" id="PF23055"/>
    </source>
</evidence>
<protein>
    <recommendedName>
        <fullName evidence="2">DUF7041 domain-containing protein</fullName>
    </recommendedName>
</protein>
<accession>A0A913Z559</accession>
<evidence type="ECO:0000256" key="1">
    <source>
        <dbReference type="SAM" id="MobiDB-lite"/>
    </source>
</evidence>
<feature type="domain" description="DUF7041" evidence="2">
    <location>
        <begin position="28"/>
        <end position="111"/>
    </location>
</feature>
<name>A0A913Z559_PATMI</name>
<dbReference type="InterPro" id="IPR055469">
    <property type="entry name" value="DUF7041"/>
</dbReference>
<dbReference type="Proteomes" id="UP000887568">
    <property type="component" value="Unplaced"/>
</dbReference>
<dbReference type="RefSeq" id="XP_038045890.1">
    <property type="nucleotide sequence ID" value="XM_038189962.1"/>
</dbReference>
<feature type="region of interest" description="Disordered" evidence="1">
    <location>
        <begin position="172"/>
        <end position="218"/>
    </location>
</feature>
<dbReference type="PANTHER" id="PTHR33327">
    <property type="entry name" value="ENDONUCLEASE"/>
    <property type="match status" value="1"/>
</dbReference>
<dbReference type="PANTHER" id="PTHR33327:SF3">
    <property type="entry name" value="RNA-DIRECTED DNA POLYMERASE"/>
    <property type="match status" value="1"/>
</dbReference>
<dbReference type="AlphaFoldDB" id="A0A913Z559"/>
<evidence type="ECO:0000313" key="3">
    <source>
        <dbReference type="EnsemblMetazoa" id="XP_038045890.1"/>
    </source>
</evidence>
<dbReference type="EnsemblMetazoa" id="XM_038189962.1">
    <property type="protein sequence ID" value="XP_038045890.1"/>
    <property type="gene ID" value="LOC119720320"/>
</dbReference>
<evidence type="ECO:0000313" key="4">
    <source>
        <dbReference type="Proteomes" id="UP000887568"/>
    </source>
</evidence>
<reference evidence="3" key="1">
    <citation type="submission" date="2022-11" db="UniProtKB">
        <authorList>
            <consortium name="EnsemblMetazoa"/>
        </authorList>
    </citation>
    <scope>IDENTIFICATION</scope>
</reference>
<keyword evidence="4" id="KW-1185">Reference proteome</keyword>
<proteinExistence type="predicted"/>
<dbReference type="Pfam" id="PF23055">
    <property type="entry name" value="DUF7041"/>
    <property type="match status" value="1"/>
</dbReference>
<dbReference type="OrthoDB" id="6433758at2759"/>
<feature type="compositionally biased region" description="Polar residues" evidence="1">
    <location>
        <begin position="1"/>
        <end position="11"/>
    </location>
</feature>
<dbReference type="GeneID" id="119720320"/>